<feature type="transmembrane region" description="Helical" evidence="1">
    <location>
        <begin position="35"/>
        <end position="55"/>
    </location>
</feature>
<organism evidence="2 3">
    <name type="scientific">Paenibacillus hodogayensis</name>
    <dbReference type="NCBI Taxonomy" id="279208"/>
    <lineage>
        <taxon>Bacteria</taxon>
        <taxon>Bacillati</taxon>
        <taxon>Bacillota</taxon>
        <taxon>Bacilli</taxon>
        <taxon>Bacillales</taxon>
        <taxon>Paenibacillaceae</taxon>
        <taxon>Paenibacillus</taxon>
    </lineage>
</organism>
<proteinExistence type="predicted"/>
<feature type="transmembrane region" description="Helical" evidence="1">
    <location>
        <begin position="5"/>
        <end position="23"/>
    </location>
</feature>
<gene>
    <name evidence="2" type="ORF">ACFFNY_34370</name>
</gene>
<comment type="caution">
    <text evidence="2">The sequence shown here is derived from an EMBL/GenBank/DDBJ whole genome shotgun (WGS) entry which is preliminary data.</text>
</comment>
<evidence type="ECO:0008006" key="4">
    <source>
        <dbReference type="Google" id="ProtNLM"/>
    </source>
</evidence>
<evidence type="ECO:0000313" key="3">
    <source>
        <dbReference type="Proteomes" id="UP001589619"/>
    </source>
</evidence>
<keyword evidence="1" id="KW-0472">Membrane</keyword>
<sequence>MDKQLLTYVGGILGGYVLTAMPAADSFLSGVEPVLDGAGLLSMIVFSGTLIYKGVKALWEK</sequence>
<dbReference type="RefSeq" id="WP_344904035.1">
    <property type="nucleotide sequence ID" value="NZ_BAAAYO010000001.1"/>
</dbReference>
<name>A0ABV5W7Y2_9BACL</name>
<dbReference type="Proteomes" id="UP001589619">
    <property type="component" value="Unassembled WGS sequence"/>
</dbReference>
<accession>A0ABV5W7Y2</accession>
<keyword evidence="1" id="KW-1133">Transmembrane helix</keyword>
<evidence type="ECO:0000256" key="1">
    <source>
        <dbReference type="SAM" id="Phobius"/>
    </source>
</evidence>
<keyword evidence="1" id="KW-0812">Transmembrane</keyword>
<reference evidence="2 3" key="1">
    <citation type="submission" date="2024-09" db="EMBL/GenBank/DDBJ databases">
        <authorList>
            <person name="Sun Q."/>
            <person name="Mori K."/>
        </authorList>
    </citation>
    <scope>NUCLEOTIDE SEQUENCE [LARGE SCALE GENOMIC DNA]</scope>
    <source>
        <strain evidence="2 3">JCM 12520</strain>
    </source>
</reference>
<dbReference type="EMBL" id="JBHMAG010000026">
    <property type="protein sequence ID" value="MFB9756679.1"/>
    <property type="molecule type" value="Genomic_DNA"/>
</dbReference>
<keyword evidence="3" id="KW-1185">Reference proteome</keyword>
<protein>
    <recommendedName>
        <fullName evidence="4">Holin</fullName>
    </recommendedName>
</protein>
<evidence type="ECO:0000313" key="2">
    <source>
        <dbReference type="EMBL" id="MFB9756679.1"/>
    </source>
</evidence>